<accession>A0A1I2W3M3</accession>
<name>A0A1I2W3M3_9BACT</name>
<evidence type="ECO:0000313" key="1">
    <source>
        <dbReference type="EMBL" id="SFG95902.1"/>
    </source>
</evidence>
<dbReference type="AlphaFoldDB" id="A0A1I2W3M3"/>
<protein>
    <recommendedName>
        <fullName evidence="3">6-bladed beta-propeller protein</fullName>
    </recommendedName>
</protein>
<dbReference type="Proteomes" id="UP000199642">
    <property type="component" value="Unassembled WGS sequence"/>
</dbReference>
<evidence type="ECO:0008006" key="3">
    <source>
        <dbReference type="Google" id="ProtNLM"/>
    </source>
</evidence>
<keyword evidence="2" id="KW-1185">Reference proteome</keyword>
<evidence type="ECO:0000313" key="2">
    <source>
        <dbReference type="Proteomes" id="UP000199642"/>
    </source>
</evidence>
<gene>
    <name evidence="1" type="ORF">SAMN04487988_111128</name>
</gene>
<organism evidence="1 2">
    <name type="scientific">Algoriphagus hitonicola</name>
    <dbReference type="NCBI Taxonomy" id="435880"/>
    <lineage>
        <taxon>Bacteria</taxon>
        <taxon>Pseudomonadati</taxon>
        <taxon>Bacteroidota</taxon>
        <taxon>Cytophagia</taxon>
        <taxon>Cytophagales</taxon>
        <taxon>Cyclobacteriaceae</taxon>
        <taxon>Algoriphagus</taxon>
    </lineage>
</organism>
<dbReference type="OrthoDB" id="827931at2"/>
<dbReference type="STRING" id="435880.SAMN04487988_111128"/>
<proteinExistence type="predicted"/>
<dbReference type="EMBL" id="FOPC01000011">
    <property type="protein sequence ID" value="SFG95902.1"/>
    <property type="molecule type" value="Genomic_DNA"/>
</dbReference>
<sequence length="397" mass="45974">MKIKQLILLSITLISFYCCNSKDKLDLLNGSSITKSISLNIMDSVKIPYLGNPIVHDINPKTNSILFMEFDQFSNDINLVDFDGDKINSFSKFGDIPDGYGKLLASPILLDNNEVLVYGTNGFIRYDYQGNLISKVKISELKFPNFKNRLAMGFGMEKLGDKYLNIEGGSRETVNYDKINLHPEYFLFNLLDPKTGKSKPIIQFPNSSIYRSGKYFFRYAWQPVFSVNKNLIFIVFGGEPAIYIYSSNEPFQLLSKINLDLEDYRYFEGSENENLEHDFLGMFLSSGRIENIKKIEDKFLVAYFEGYKDSDKEIFFAQKKDRNEAIEVRERLKEKYPTRLAVFDSLGNLLTILNPEGLEPNSMLLRDGQLWMMEKPDEEVERDYFRLFRVGLKVENN</sequence>
<reference evidence="2" key="1">
    <citation type="submission" date="2016-10" db="EMBL/GenBank/DDBJ databases">
        <authorList>
            <person name="Varghese N."/>
            <person name="Submissions S."/>
        </authorList>
    </citation>
    <scope>NUCLEOTIDE SEQUENCE [LARGE SCALE GENOMIC DNA]</scope>
    <source>
        <strain evidence="2">DSM 19315</strain>
    </source>
</reference>
<dbReference type="RefSeq" id="WP_143189549.1">
    <property type="nucleotide sequence ID" value="NZ_FOPC01000011.1"/>
</dbReference>